<accession>A0A9P9F747</accession>
<organism evidence="1 2">
    <name type="scientific">Dactylonectria macrodidyma</name>
    <dbReference type="NCBI Taxonomy" id="307937"/>
    <lineage>
        <taxon>Eukaryota</taxon>
        <taxon>Fungi</taxon>
        <taxon>Dikarya</taxon>
        <taxon>Ascomycota</taxon>
        <taxon>Pezizomycotina</taxon>
        <taxon>Sordariomycetes</taxon>
        <taxon>Hypocreomycetidae</taxon>
        <taxon>Hypocreales</taxon>
        <taxon>Nectriaceae</taxon>
        <taxon>Dactylonectria</taxon>
    </lineage>
</organism>
<evidence type="ECO:0000313" key="1">
    <source>
        <dbReference type="EMBL" id="KAH7153630.1"/>
    </source>
</evidence>
<keyword evidence="2" id="KW-1185">Reference proteome</keyword>
<dbReference type="OrthoDB" id="4879928at2759"/>
<protein>
    <submittedName>
        <fullName evidence="1">Uncharacterized protein</fullName>
    </submittedName>
</protein>
<sequence>MAEPLTIESSAAISAFIQELSIKAQGGKPVDEETLALRLLATEHASPDYDLSTIHSSNAGNAPVTASADGDDKFAKLTALMMGDTKPAEEQVSTGQVPKPPPIVILPGYDIAAVQDNYNTLMDANSMIQLYSNLMQVQQKPDGFDITTEAAAAYNFQAKTAYDAMAGPLAGFFMFDTGSTQKYSNQIPKDQIHDKFLGAVFDNFGFDPDTKKQLDGQLTTFVAGLSKIAPGKANSIDFSLRLGLVPRRNVTGDVDNPTYIYQPTIFLIRMSFDSYTFYQSTGKNSGVDKIDFNFNLSVTKFSLNARKFEQNRAKFDQMFQLVTDSNLRAYSQLLNKQLKTNEANPGDKN</sequence>
<evidence type="ECO:0000313" key="2">
    <source>
        <dbReference type="Proteomes" id="UP000738349"/>
    </source>
</evidence>
<name>A0A9P9F747_9HYPO</name>
<dbReference type="AlphaFoldDB" id="A0A9P9F747"/>
<comment type="caution">
    <text evidence="1">The sequence shown here is derived from an EMBL/GenBank/DDBJ whole genome shotgun (WGS) entry which is preliminary data.</text>
</comment>
<reference evidence="1" key="1">
    <citation type="journal article" date="2021" name="Nat. Commun.">
        <title>Genetic determinants of endophytism in the Arabidopsis root mycobiome.</title>
        <authorList>
            <person name="Mesny F."/>
            <person name="Miyauchi S."/>
            <person name="Thiergart T."/>
            <person name="Pickel B."/>
            <person name="Atanasova L."/>
            <person name="Karlsson M."/>
            <person name="Huettel B."/>
            <person name="Barry K.W."/>
            <person name="Haridas S."/>
            <person name="Chen C."/>
            <person name="Bauer D."/>
            <person name="Andreopoulos W."/>
            <person name="Pangilinan J."/>
            <person name="LaButti K."/>
            <person name="Riley R."/>
            <person name="Lipzen A."/>
            <person name="Clum A."/>
            <person name="Drula E."/>
            <person name="Henrissat B."/>
            <person name="Kohler A."/>
            <person name="Grigoriev I.V."/>
            <person name="Martin F.M."/>
            <person name="Hacquard S."/>
        </authorList>
    </citation>
    <scope>NUCLEOTIDE SEQUENCE</scope>
    <source>
        <strain evidence="1">MPI-CAGE-AT-0147</strain>
    </source>
</reference>
<dbReference type="Proteomes" id="UP000738349">
    <property type="component" value="Unassembled WGS sequence"/>
</dbReference>
<gene>
    <name evidence="1" type="ORF">EDB81DRAFT_758573</name>
</gene>
<proteinExistence type="predicted"/>
<dbReference type="EMBL" id="JAGMUV010000006">
    <property type="protein sequence ID" value="KAH7153630.1"/>
    <property type="molecule type" value="Genomic_DNA"/>
</dbReference>